<feature type="domain" description="HTH araC/xylS-type" evidence="7">
    <location>
        <begin position="1130"/>
        <end position="1229"/>
    </location>
</feature>
<dbReference type="SUPFAM" id="SSF63829">
    <property type="entry name" value="Calcium-dependent phosphotriesterase"/>
    <property type="match status" value="2"/>
</dbReference>
<dbReference type="GO" id="GO:0000155">
    <property type="term" value="F:phosphorelay sensor kinase activity"/>
    <property type="evidence" value="ECO:0007669"/>
    <property type="project" value="TreeGrafter"/>
</dbReference>
<evidence type="ECO:0000256" key="5">
    <source>
        <dbReference type="SAM" id="Coils"/>
    </source>
</evidence>
<dbReference type="PROSITE" id="PS01124">
    <property type="entry name" value="HTH_ARAC_FAMILY_2"/>
    <property type="match status" value="1"/>
</dbReference>
<name>A0A344LWV5_9FLAO</name>
<dbReference type="InterPro" id="IPR018060">
    <property type="entry name" value="HTH_AraC"/>
</dbReference>
<keyword evidence="3" id="KW-0238">DNA-binding</keyword>
<dbReference type="SUPFAM" id="SSF46689">
    <property type="entry name" value="Homeodomain-like"/>
    <property type="match status" value="1"/>
</dbReference>
<dbReference type="PROSITE" id="PS00041">
    <property type="entry name" value="HTH_ARAC_FAMILY_1"/>
    <property type="match status" value="1"/>
</dbReference>
<protein>
    <submittedName>
        <fullName evidence="8">AraC family transcriptional regulator</fullName>
    </submittedName>
</protein>
<dbReference type="RefSeq" id="WP_113679317.1">
    <property type="nucleotide sequence ID" value="NZ_CP030261.1"/>
</dbReference>
<dbReference type="KEGG" id="ffl:HYN86_18095"/>
<dbReference type="Pfam" id="PF12833">
    <property type="entry name" value="HTH_18"/>
    <property type="match status" value="1"/>
</dbReference>
<dbReference type="Gene3D" id="2.60.40.10">
    <property type="entry name" value="Immunoglobulins"/>
    <property type="match status" value="1"/>
</dbReference>
<evidence type="ECO:0000313" key="9">
    <source>
        <dbReference type="Proteomes" id="UP000251561"/>
    </source>
</evidence>
<organism evidence="8 9">
    <name type="scientific">Flavobacterium fluviale</name>
    <dbReference type="NCBI Taxonomy" id="2249356"/>
    <lineage>
        <taxon>Bacteria</taxon>
        <taxon>Pseudomonadati</taxon>
        <taxon>Bacteroidota</taxon>
        <taxon>Flavobacteriia</taxon>
        <taxon>Flavobacteriales</taxon>
        <taxon>Flavobacteriaceae</taxon>
        <taxon>Flavobacterium</taxon>
    </lineage>
</organism>
<dbReference type="SMART" id="SM00342">
    <property type="entry name" value="HTH_ARAC"/>
    <property type="match status" value="1"/>
</dbReference>
<dbReference type="PRINTS" id="PR00032">
    <property type="entry name" value="HTHARAC"/>
</dbReference>
<dbReference type="GO" id="GO:0003700">
    <property type="term" value="F:DNA-binding transcription factor activity"/>
    <property type="evidence" value="ECO:0007669"/>
    <property type="project" value="InterPro"/>
</dbReference>
<dbReference type="InterPro" id="IPR015943">
    <property type="entry name" value="WD40/YVTN_repeat-like_dom_sf"/>
</dbReference>
<keyword evidence="6" id="KW-0472">Membrane</keyword>
<keyword evidence="2" id="KW-0805">Transcription regulation</keyword>
<dbReference type="GO" id="GO:0043565">
    <property type="term" value="F:sequence-specific DNA binding"/>
    <property type="evidence" value="ECO:0007669"/>
    <property type="project" value="InterPro"/>
</dbReference>
<gene>
    <name evidence="8" type="ORF">HYN86_18095</name>
</gene>
<feature type="transmembrane region" description="Helical" evidence="6">
    <location>
        <begin position="671"/>
        <end position="691"/>
    </location>
</feature>
<dbReference type="InterPro" id="IPR018062">
    <property type="entry name" value="HTH_AraC-typ_CS"/>
</dbReference>
<keyword evidence="5" id="KW-0175">Coiled coil</keyword>
<evidence type="ECO:0000256" key="1">
    <source>
        <dbReference type="ARBA" id="ARBA00022553"/>
    </source>
</evidence>
<evidence type="ECO:0000256" key="3">
    <source>
        <dbReference type="ARBA" id="ARBA00023125"/>
    </source>
</evidence>
<dbReference type="EMBL" id="CP030261">
    <property type="protein sequence ID" value="AXB58397.1"/>
    <property type="molecule type" value="Genomic_DNA"/>
</dbReference>
<dbReference type="PANTHER" id="PTHR43547:SF2">
    <property type="entry name" value="HYBRID SIGNAL TRANSDUCTION HISTIDINE KINASE C"/>
    <property type="match status" value="1"/>
</dbReference>
<evidence type="ECO:0000256" key="6">
    <source>
        <dbReference type="SAM" id="Phobius"/>
    </source>
</evidence>
<dbReference type="Gene3D" id="1.10.10.60">
    <property type="entry name" value="Homeodomain-like"/>
    <property type="match status" value="1"/>
</dbReference>
<keyword evidence="6" id="KW-0812">Transmembrane</keyword>
<accession>A0A344LWV5</accession>
<dbReference type="Proteomes" id="UP000251561">
    <property type="component" value="Chromosome"/>
</dbReference>
<dbReference type="AlphaFoldDB" id="A0A344LWV5"/>
<evidence type="ECO:0000259" key="7">
    <source>
        <dbReference type="PROSITE" id="PS01124"/>
    </source>
</evidence>
<dbReference type="InterPro" id="IPR011110">
    <property type="entry name" value="Reg_prop"/>
</dbReference>
<dbReference type="InterPro" id="IPR020449">
    <property type="entry name" value="Tscrpt_reg_AraC-type_HTH"/>
</dbReference>
<proteinExistence type="predicted"/>
<evidence type="ECO:0000256" key="2">
    <source>
        <dbReference type="ARBA" id="ARBA00023015"/>
    </source>
</evidence>
<dbReference type="Gene3D" id="2.130.10.10">
    <property type="entry name" value="YVTN repeat-like/Quinoprotein amine dehydrogenase"/>
    <property type="match status" value="3"/>
</dbReference>
<evidence type="ECO:0000256" key="4">
    <source>
        <dbReference type="ARBA" id="ARBA00023163"/>
    </source>
</evidence>
<sequence>MARLLILFYFFPGFLFGQQIKFENFTANQGLSNNSVADIESDKDGGLWIATWDGLNYFDGYNFKIYKNSLNNLTTISSNYITKLEKDAEGHLWLITKEGNVNCYVGNDEFKEFKFKSIPKDIHLSQKGNIIVETSTAYYEFKNKAFVKVPQNSLKRNDLTNLKNILLKKYPKLVINYILKDKLGNIWFATRENGLYILTNDSKENTIEHITADIYDSYSFKSNEIETLHEDDFGNIWLGQKDGGLSIAYTGSQEINSIVPHPVKEPYLPAETIRAVTKDTKGRIWLGYYTRGLYYYNQNRQFFEKFKIDKAGLHADWERIRTLFTASDGTVWAGTYKGILRISANNTESYENNNADGMNITRCYSICEDQNKQLWMGCWGGLAKFNLTSSRFEKFKGQELLKKYHIRCVRKNNQNLILATENNGVIIFNSTTGVVKSITTKEGILGNSIYSVLIDHESDNYWIASLGGVSIFNKKTGLVKNLTESEGLPSHMVYGIIDNGNKVWISTTKGIASIDKKTYAVTSYNPASGWQAPEFSEGAYFQDSKGNLFFGGVGGLNYFNPSAIYSNTSKAKIKLKVDGKSDYTASIDKSFTHNELEIELIPILFPKKKMDIYYKLEGRDEKWNLAVEGTKIKYNHLSSGDYSFLIKQGKDGIPEPAFFTLHVAKAFYESILFYMLLSGCILLVCIIVVYIKNKTSLAQQKYLEELVTARTAVIENQKKNLEDINIELDQKNKKIEEQKEKLLILHSDLKNENFEIEKFKTFMLAEFQKPISEIIKVSSSFKKDTEIHRNLLLKTNKLVNLISEWNYLEHVKDLGPVKKTAANLFPVLKNNVEKLKKNLQLNQVNFNCEIDNTNCFALIDILRLKLSMQYFFNDICKYSDKDSTLHITIGCEDNWIQIKVASDSIILKNNWYNISHYSPYFAALQILLQDLKAELVLSSDEHFQAVLNIPIEFVDPDANFKETISWKNFNYHDQLSEGKKCLLVFGDAYNDPAANQVLESENYNIIYESSVSNLNAVMKQIEIAGLVFYQAAFSKELLNFLQLHKESTTIKIPMIYISEDINYELDEQLLEIGIDTHIKLPASVSFVRKKIDSLINQNIEPLREHKIQQKIFEILTEDNEHVTANERLLKRALEIIKEQLQNPLFNVEMLGDELGISRVKCYRVFKETLNQSPSDILMSLRLQKAEVLLKTKKLNISEISFECGYNDPKYFGRSFKKYFGKTPKEYKESRELKEQVG</sequence>
<keyword evidence="9" id="KW-1185">Reference proteome</keyword>
<dbReference type="InterPro" id="IPR009057">
    <property type="entry name" value="Homeodomain-like_sf"/>
</dbReference>
<reference evidence="8 9" key="1">
    <citation type="submission" date="2018-06" db="EMBL/GenBank/DDBJ databases">
        <title>Genome sequencing of Flavobacterium.</title>
        <authorList>
            <person name="Baek M.-G."/>
            <person name="Yi H."/>
        </authorList>
    </citation>
    <scope>NUCLEOTIDE SEQUENCE [LARGE SCALE GENOMIC DNA]</scope>
    <source>
        <strain evidence="8 9">HYN0086</strain>
    </source>
</reference>
<dbReference type="Pfam" id="PF07494">
    <property type="entry name" value="Reg_prop"/>
    <property type="match status" value="1"/>
</dbReference>
<feature type="coiled-coil region" evidence="5">
    <location>
        <begin position="714"/>
        <end position="752"/>
    </location>
</feature>
<keyword evidence="1" id="KW-0597">Phosphoprotein</keyword>
<dbReference type="InterPro" id="IPR013783">
    <property type="entry name" value="Ig-like_fold"/>
</dbReference>
<dbReference type="PANTHER" id="PTHR43547">
    <property type="entry name" value="TWO-COMPONENT HISTIDINE KINASE"/>
    <property type="match status" value="1"/>
</dbReference>
<keyword evidence="4" id="KW-0804">Transcription</keyword>
<keyword evidence="6" id="KW-1133">Transmembrane helix</keyword>
<evidence type="ECO:0000313" key="8">
    <source>
        <dbReference type="EMBL" id="AXB58397.1"/>
    </source>
</evidence>
<dbReference type="OrthoDB" id="1522078at2"/>